<reference evidence="1" key="1">
    <citation type="submission" date="2014-09" db="EMBL/GenBank/DDBJ databases">
        <authorList>
            <person name="Magalhaes I.L.F."/>
            <person name="Oliveira U."/>
            <person name="Santos F.R."/>
            <person name="Vidigal T.H.D.A."/>
            <person name="Brescovit A.D."/>
            <person name="Santos A.J."/>
        </authorList>
    </citation>
    <scope>NUCLEOTIDE SEQUENCE</scope>
    <source>
        <tissue evidence="1">Shoot tissue taken approximately 20 cm above the soil surface</tissue>
    </source>
</reference>
<sequence length="30" mass="3666">MQSLTWNKFQISSHYFFRKQNASFPWLSSV</sequence>
<evidence type="ECO:0000313" key="1">
    <source>
        <dbReference type="EMBL" id="JAD56984.1"/>
    </source>
</evidence>
<accession>A0A0A9AZ00</accession>
<reference evidence="1" key="2">
    <citation type="journal article" date="2015" name="Data Brief">
        <title>Shoot transcriptome of the giant reed, Arundo donax.</title>
        <authorList>
            <person name="Barrero R.A."/>
            <person name="Guerrero F.D."/>
            <person name="Moolhuijzen P."/>
            <person name="Goolsby J.A."/>
            <person name="Tidwell J."/>
            <person name="Bellgard S.E."/>
            <person name="Bellgard M.I."/>
        </authorList>
    </citation>
    <scope>NUCLEOTIDE SEQUENCE</scope>
    <source>
        <tissue evidence="1">Shoot tissue taken approximately 20 cm above the soil surface</tissue>
    </source>
</reference>
<dbReference type="AlphaFoldDB" id="A0A0A9AZ00"/>
<proteinExistence type="predicted"/>
<name>A0A0A9AZ00_ARUDO</name>
<protein>
    <submittedName>
        <fullName evidence="1">Uncharacterized protein</fullName>
    </submittedName>
</protein>
<organism evidence="1">
    <name type="scientific">Arundo donax</name>
    <name type="common">Giant reed</name>
    <name type="synonym">Donax arundinaceus</name>
    <dbReference type="NCBI Taxonomy" id="35708"/>
    <lineage>
        <taxon>Eukaryota</taxon>
        <taxon>Viridiplantae</taxon>
        <taxon>Streptophyta</taxon>
        <taxon>Embryophyta</taxon>
        <taxon>Tracheophyta</taxon>
        <taxon>Spermatophyta</taxon>
        <taxon>Magnoliopsida</taxon>
        <taxon>Liliopsida</taxon>
        <taxon>Poales</taxon>
        <taxon>Poaceae</taxon>
        <taxon>PACMAD clade</taxon>
        <taxon>Arundinoideae</taxon>
        <taxon>Arundineae</taxon>
        <taxon>Arundo</taxon>
    </lineage>
</organism>
<dbReference type="EMBL" id="GBRH01240911">
    <property type="protein sequence ID" value="JAD56984.1"/>
    <property type="molecule type" value="Transcribed_RNA"/>
</dbReference>